<dbReference type="InterPro" id="IPR039426">
    <property type="entry name" value="TonB-dep_rcpt-like"/>
</dbReference>
<dbReference type="AlphaFoldDB" id="A0A4R1L183"/>
<comment type="caution">
    <text evidence="9">The sequence shown here is derived from an EMBL/GenBank/DDBJ whole genome shotgun (WGS) entry which is preliminary data.</text>
</comment>
<dbReference type="RefSeq" id="WP_131998393.1">
    <property type="nucleotide sequence ID" value="NZ_SMGK01000005.1"/>
</dbReference>
<keyword evidence="9" id="KW-0121">Carboxypeptidase</keyword>
<keyword evidence="7" id="KW-0732">Signal</keyword>
<comment type="subcellular location">
    <subcellularLocation>
        <location evidence="1">Cell outer membrane</location>
        <topology evidence="1">Multi-pass membrane protein</topology>
    </subcellularLocation>
</comment>
<dbReference type="SUPFAM" id="SSF56935">
    <property type="entry name" value="Porins"/>
    <property type="match status" value="1"/>
</dbReference>
<dbReference type="Gene3D" id="2.40.170.20">
    <property type="entry name" value="TonB-dependent receptor, beta-barrel domain"/>
    <property type="match status" value="1"/>
</dbReference>
<dbReference type="InterPro" id="IPR057601">
    <property type="entry name" value="Oar-like_b-barrel"/>
</dbReference>
<evidence type="ECO:0000256" key="7">
    <source>
        <dbReference type="SAM" id="SignalP"/>
    </source>
</evidence>
<evidence type="ECO:0000256" key="3">
    <source>
        <dbReference type="ARBA" id="ARBA00022452"/>
    </source>
</evidence>
<feature type="chain" id="PRO_5020625760" evidence="7">
    <location>
        <begin position="31"/>
        <end position="947"/>
    </location>
</feature>
<evidence type="ECO:0000256" key="5">
    <source>
        <dbReference type="ARBA" id="ARBA00023136"/>
    </source>
</evidence>
<evidence type="ECO:0000313" key="10">
    <source>
        <dbReference type="Proteomes" id="UP000295210"/>
    </source>
</evidence>
<dbReference type="InterPro" id="IPR036942">
    <property type="entry name" value="Beta-barrel_TonB_sf"/>
</dbReference>
<dbReference type="GO" id="GO:0004180">
    <property type="term" value="F:carboxypeptidase activity"/>
    <property type="evidence" value="ECO:0007669"/>
    <property type="project" value="UniProtKB-KW"/>
</dbReference>
<dbReference type="SUPFAM" id="SSF49464">
    <property type="entry name" value="Carboxypeptidase regulatory domain-like"/>
    <property type="match status" value="1"/>
</dbReference>
<keyword evidence="5" id="KW-0472">Membrane</keyword>
<evidence type="ECO:0000256" key="6">
    <source>
        <dbReference type="ARBA" id="ARBA00023237"/>
    </source>
</evidence>
<dbReference type="Gene3D" id="2.60.40.1120">
    <property type="entry name" value="Carboxypeptidase-like, regulatory domain"/>
    <property type="match status" value="1"/>
</dbReference>
<organism evidence="9 10">
    <name type="scientific">Acidipila rosea</name>
    <dbReference type="NCBI Taxonomy" id="768535"/>
    <lineage>
        <taxon>Bacteria</taxon>
        <taxon>Pseudomonadati</taxon>
        <taxon>Acidobacteriota</taxon>
        <taxon>Terriglobia</taxon>
        <taxon>Terriglobales</taxon>
        <taxon>Acidobacteriaceae</taxon>
        <taxon>Acidipila</taxon>
    </lineage>
</organism>
<reference evidence="9 10" key="1">
    <citation type="submission" date="2019-03" db="EMBL/GenBank/DDBJ databases">
        <title>Genomic Encyclopedia of Type Strains, Phase IV (KMG-IV): sequencing the most valuable type-strain genomes for metagenomic binning, comparative biology and taxonomic classification.</title>
        <authorList>
            <person name="Goeker M."/>
        </authorList>
    </citation>
    <scope>NUCLEOTIDE SEQUENCE [LARGE SCALE GENOMIC DNA]</scope>
    <source>
        <strain evidence="9 10">DSM 103428</strain>
    </source>
</reference>
<dbReference type="GO" id="GO:0009279">
    <property type="term" value="C:cell outer membrane"/>
    <property type="evidence" value="ECO:0007669"/>
    <property type="project" value="UniProtKB-SubCell"/>
</dbReference>
<evidence type="ECO:0000256" key="4">
    <source>
        <dbReference type="ARBA" id="ARBA00022692"/>
    </source>
</evidence>
<accession>A0A4R1L183</accession>
<evidence type="ECO:0000259" key="8">
    <source>
        <dbReference type="Pfam" id="PF25183"/>
    </source>
</evidence>
<keyword evidence="6" id="KW-0998">Cell outer membrane</keyword>
<dbReference type="PANTHER" id="PTHR30069:SF46">
    <property type="entry name" value="OAR PROTEIN"/>
    <property type="match status" value="1"/>
</dbReference>
<keyword evidence="2" id="KW-0813">Transport</keyword>
<evidence type="ECO:0000256" key="2">
    <source>
        <dbReference type="ARBA" id="ARBA00022448"/>
    </source>
</evidence>
<dbReference type="GO" id="GO:0044718">
    <property type="term" value="P:siderophore transmembrane transport"/>
    <property type="evidence" value="ECO:0007669"/>
    <property type="project" value="TreeGrafter"/>
</dbReference>
<feature type="domain" description="TonB-dependent transporter Oar-like beta-barrel" evidence="8">
    <location>
        <begin position="335"/>
        <end position="934"/>
    </location>
</feature>
<proteinExistence type="predicted"/>
<keyword evidence="4" id="KW-0812">Transmembrane</keyword>
<keyword evidence="3" id="KW-1134">Transmembrane beta strand</keyword>
<keyword evidence="9" id="KW-0645">Protease</keyword>
<dbReference type="Pfam" id="PF25183">
    <property type="entry name" value="OMP_b-brl_4"/>
    <property type="match status" value="2"/>
</dbReference>
<feature type="signal peptide" evidence="7">
    <location>
        <begin position="1"/>
        <end position="30"/>
    </location>
</feature>
<sequence length="947" mass="103798">MRVPVAFRAFTVVLVLALAPVSRCFAQASAADIQGTITDPSGAAVANATVSLRNADTGVVVKLAAPSGSYRFLDLNPGHYTLTVEAPDFSAETVANINLQLGSHLQQNLSLKLGSTQQSVTVVADNGQVDTSTNVVGGVISNRQINTLPLNTRQYLNLALLMPGTSQDASRTFYNNVQIGGGGTFYANGFRVDGVSNNWAEQGEPRQNFPEGAVQEFKVDITQYPAEYGLSEGGLVTIATKSGTNEYHGELFEYFRNQDLNHLNKFQQATEKQQGTGTPPFLRNQFGGDMGGPIIQDRTHFYAAYERTQTDDSYTIFTSEPQFYGAMAGTFDEPSHDQMLTGRVDHQISNSQQMFVRYAQEWNLYTAQGCGGSNLRFCYDGLIPRWAIVGGHTWTLSPTLLNDFRFQYGRSAYELGPHGSPIPTNAKKLSDSTLNELQRGYVFPSFSYGYGYAEVGVEQRYEALDTVSLEKGKHSLKTGFDVSIIPFTDVTAVNYNGTYFFSTDQVFNPKDPATLAALTNPVSFSSSTPSLSNTEDTRQLGIFVEDFWKPTDRLTLEMGLRYDREFGSFNEQLANTTLPSRVPFMGDPGKRGDENNFAPRLGFSFDPGGKGRDVLRGGFGIYYGNIQTLQNFNELRDLAQCNVSLNNPSYPNPYGSGTAAQFCSTAAPIVTVLAPNIQNPYSEQTSLGYSRQVSPNLSINIDGLYTHTLRDYRVFDLNYPYSGARPLTTWNQILQHAPEGAAKYGALFVRVDKRFANRYMYTVSYTYSSSRDNNPQGTLVNYSQPQLDWGPSAIDRRHALVASGTFLIPGNVMLGAIWTLRSSLPFSSFSGSVNADGTTQYVPGTSRNQGNRSLSLAAVNAYRTTTGAATVNHIDSSAYDSLDLRASRSFFTHGQKSLEILGQVFNVTGHENLLNSAMTTSARSATFGTITNASNLQQVELAAHFVF</sequence>
<keyword evidence="9" id="KW-0378">Hydrolase</keyword>
<dbReference type="EMBL" id="SMGK01000005">
    <property type="protein sequence ID" value="TCK71692.1"/>
    <property type="molecule type" value="Genomic_DNA"/>
</dbReference>
<name>A0A4R1L183_9BACT</name>
<protein>
    <submittedName>
        <fullName evidence="9">Carboxypeptidase family protein</fullName>
    </submittedName>
</protein>
<feature type="domain" description="TonB-dependent transporter Oar-like beta-barrel" evidence="8">
    <location>
        <begin position="239"/>
        <end position="332"/>
    </location>
</feature>
<gene>
    <name evidence="9" type="ORF">C7378_2980</name>
</gene>
<evidence type="ECO:0000313" key="9">
    <source>
        <dbReference type="EMBL" id="TCK71692.1"/>
    </source>
</evidence>
<dbReference type="GO" id="GO:0015344">
    <property type="term" value="F:siderophore uptake transmembrane transporter activity"/>
    <property type="evidence" value="ECO:0007669"/>
    <property type="project" value="TreeGrafter"/>
</dbReference>
<dbReference type="InterPro" id="IPR008969">
    <property type="entry name" value="CarboxyPept-like_regulatory"/>
</dbReference>
<dbReference type="OrthoDB" id="97893at2"/>
<evidence type="ECO:0000256" key="1">
    <source>
        <dbReference type="ARBA" id="ARBA00004571"/>
    </source>
</evidence>
<keyword evidence="10" id="KW-1185">Reference proteome</keyword>
<dbReference type="Pfam" id="PF13620">
    <property type="entry name" value="CarboxypepD_reg"/>
    <property type="match status" value="1"/>
</dbReference>
<dbReference type="Proteomes" id="UP000295210">
    <property type="component" value="Unassembled WGS sequence"/>
</dbReference>
<dbReference type="PANTHER" id="PTHR30069">
    <property type="entry name" value="TONB-DEPENDENT OUTER MEMBRANE RECEPTOR"/>
    <property type="match status" value="1"/>
</dbReference>